<dbReference type="InterPro" id="IPR036396">
    <property type="entry name" value="Cyt_P450_sf"/>
</dbReference>
<dbReference type="Gene3D" id="1.10.630.10">
    <property type="entry name" value="Cytochrome P450"/>
    <property type="match status" value="1"/>
</dbReference>
<evidence type="ECO:0000256" key="6">
    <source>
        <dbReference type="ARBA" id="ARBA00023004"/>
    </source>
</evidence>
<evidence type="ECO:0008006" key="11">
    <source>
        <dbReference type="Google" id="ProtNLM"/>
    </source>
</evidence>
<dbReference type="InterPro" id="IPR002403">
    <property type="entry name" value="Cyt_P450_E_grp-IV"/>
</dbReference>
<evidence type="ECO:0000256" key="7">
    <source>
        <dbReference type="ARBA" id="ARBA00023033"/>
    </source>
</evidence>
<evidence type="ECO:0000256" key="2">
    <source>
        <dbReference type="ARBA" id="ARBA00005179"/>
    </source>
</evidence>
<evidence type="ECO:0000256" key="1">
    <source>
        <dbReference type="ARBA" id="ARBA00001971"/>
    </source>
</evidence>
<organism evidence="9 10">
    <name type="scientific">Gymnopilus dilepis</name>
    <dbReference type="NCBI Taxonomy" id="231916"/>
    <lineage>
        <taxon>Eukaryota</taxon>
        <taxon>Fungi</taxon>
        <taxon>Dikarya</taxon>
        <taxon>Basidiomycota</taxon>
        <taxon>Agaricomycotina</taxon>
        <taxon>Agaricomycetes</taxon>
        <taxon>Agaricomycetidae</taxon>
        <taxon>Agaricales</taxon>
        <taxon>Agaricineae</taxon>
        <taxon>Hymenogastraceae</taxon>
        <taxon>Gymnopilus</taxon>
    </lineage>
</organism>
<dbReference type="SUPFAM" id="SSF48264">
    <property type="entry name" value="Cytochrome P450"/>
    <property type="match status" value="1"/>
</dbReference>
<evidence type="ECO:0000313" key="9">
    <source>
        <dbReference type="EMBL" id="PPQ96201.1"/>
    </source>
</evidence>
<comment type="similarity">
    <text evidence="3">Belongs to the cytochrome P450 family.</text>
</comment>
<comment type="pathway">
    <text evidence="2">Secondary metabolite biosynthesis.</text>
</comment>
<dbReference type="STRING" id="231916.A0A409XZQ5"/>
<accession>A0A409XZQ5</accession>
<dbReference type="InterPro" id="IPR001128">
    <property type="entry name" value="Cyt_P450"/>
</dbReference>
<keyword evidence="7" id="KW-0503">Monooxygenase</keyword>
<keyword evidence="5" id="KW-0560">Oxidoreductase</keyword>
<dbReference type="AlphaFoldDB" id="A0A409XZQ5"/>
<reference evidence="9 10" key="1">
    <citation type="journal article" date="2018" name="Evol. Lett.">
        <title>Horizontal gene cluster transfer increased hallucinogenic mushroom diversity.</title>
        <authorList>
            <person name="Reynolds H.T."/>
            <person name="Vijayakumar V."/>
            <person name="Gluck-Thaler E."/>
            <person name="Korotkin H.B."/>
            <person name="Matheny P.B."/>
            <person name="Slot J.C."/>
        </authorList>
    </citation>
    <scope>NUCLEOTIDE SEQUENCE [LARGE SCALE GENOMIC DNA]</scope>
    <source>
        <strain evidence="9 10">SRW20</strain>
    </source>
</reference>
<keyword evidence="4 8" id="KW-0479">Metal-binding</keyword>
<comment type="caution">
    <text evidence="9">The sequence shown here is derived from an EMBL/GenBank/DDBJ whole genome shotgun (WGS) entry which is preliminary data.</text>
</comment>
<feature type="binding site" description="axial binding residue" evidence="8">
    <location>
        <position position="506"/>
    </location>
    <ligand>
        <name>heme</name>
        <dbReference type="ChEBI" id="CHEBI:30413"/>
    </ligand>
    <ligandPart>
        <name>Fe</name>
        <dbReference type="ChEBI" id="CHEBI:18248"/>
    </ligandPart>
</feature>
<evidence type="ECO:0000256" key="8">
    <source>
        <dbReference type="PIRSR" id="PIRSR602403-1"/>
    </source>
</evidence>
<dbReference type="GO" id="GO:0005506">
    <property type="term" value="F:iron ion binding"/>
    <property type="evidence" value="ECO:0007669"/>
    <property type="project" value="InterPro"/>
</dbReference>
<dbReference type="PRINTS" id="PR00465">
    <property type="entry name" value="EP450IV"/>
</dbReference>
<gene>
    <name evidence="9" type="ORF">CVT26_005512</name>
</gene>
<protein>
    <recommendedName>
        <fullName evidence="11">Cytochrome P450</fullName>
    </recommendedName>
</protein>
<dbReference type="PANTHER" id="PTHR24305">
    <property type="entry name" value="CYTOCHROME P450"/>
    <property type="match status" value="1"/>
</dbReference>
<name>A0A409XZQ5_9AGAR</name>
<dbReference type="PRINTS" id="PR00385">
    <property type="entry name" value="P450"/>
</dbReference>
<keyword evidence="10" id="KW-1185">Reference proteome</keyword>
<dbReference type="PANTHER" id="PTHR24305:SF187">
    <property type="entry name" value="P450, PUTATIVE (EUROFUNG)-RELATED"/>
    <property type="match status" value="1"/>
</dbReference>
<dbReference type="InterPro" id="IPR050121">
    <property type="entry name" value="Cytochrome_P450_monoxygenase"/>
</dbReference>
<evidence type="ECO:0000256" key="4">
    <source>
        <dbReference type="ARBA" id="ARBA00022723"/>
    </source>
</evidence>
<keyword evidence="8" id="KW-0349">Heme</keyword>
<sequence>MFSSDVETPLPWIAAGILSTIFLHKKVLRGDVALFLEGTLFLAIILTHHFVDNADLLASCSLATSAIFSHITSITLATIAYRLSPFHPLWNFKGPLINKITSFAMLYVVWTGKRHLYIDALHRKYGKFVRTGPNTLSINSHEAIGPIYASASALDKSAAYTPGRLKGTGLFFIRSKADHNTRRRLWAGAFTPQALEEDKSILEKRTFELKTCVRDRRDTGGIVDLGEAIQHWSYAVMVRIILLIYASGDQSPKGDLTFGGSDRLELMRDGDPEGLVESGHKATLTFECVIPSIHTSELGVFIFDILSYFPVTGKLKRLEKVAEELLAEREKENRPHSTDIFVSKIYFIFPIDLPSDQSNPNTSGSDTTSTVIIYLLFLVISNKHAYERLREELDANFSDPDEPISISALASLPYLNAVVNEALRLGSPFPGWPRVTPKGGMVIADTYIPGEMIVGVNPYVQGTSGENFYPDPTAYKPERWLPGGLGPGTLTRKSAIMSFSFGAFGCLGRNLAILELQIVTVRLMLAFDFALPSTFDTQKFLDGVENMRTTHFRYPLKVIATPRV</sequence>
<dbReference type="OrthoDB" id="6692864at2759"/>
<dbReference type="InParanoid" id="A0A409XZQ5"/>
<evidence type="ECO:0000256" key="3">
    <source>
        <dbReference type="ARBA" id="ARBA00010617"/>
    </source>
</evidence>
<keyword evidence="6 8" id="KW-0408">Iron</keyword>
<dbReference type="GO" id="GO:0020037">
    <property type="term" value="F:heme binding"/>
    <property type="evidence" value="ECO:0007669"/>
    <property type="project" value="InterPro"/>
</dbReference>
<evidence type="ECO:0000256" key="5">
    <source>
        <dbReference type="ARBA" id="ARBA00023002"/>
    </source>
</evidence>
<dbReference type="GO" id="GO:0004497">
    <property type="term" value="F:monooxygenase activity"/>
    <property type="evidence" value="ECO:0007669"/>
    <property type="project" value="UniProtKB-KW"/>
</dbReference>
<dbReference type="EMBL" id="NHYE01001389">
    <property type="protein sequence ID" value="PPQ96201.1"/>
    <property type="molecule type" value="Genomic_DNA"/>
</dbReference>
<dbReference type="Proteomes" id="UP000284706">
    <property type="component" value="Unassembled WGS sequence"/>
</dbReference>
<comment type="cofactor">
    <cofactor evidence="1 8">
        <name>heme</name>
        <dbReference type="ChEBI" id="CHEBI:30413"/>
    </cofactor>
</comment>
<dbReference type="GO" id="GO:0016705">
    <property type="term" value="F:oxidoreductase activity, acting on paired donors, with incorporation or reduction of molecular oxygen"/>
    <property type="evidence" value="ECO:0007669"/>
    <property type="project" value="InterPro"/>
</dbReference>
<dbReference type="Pfam" id="PF00067">
    <property type="entry name" value="p450"/>
    <property type="match status" value="1"/>
</dbReference>
<evidence type="ECO:0000313" key="10">
    <source>
        <dbReference type="Proteomes" id="UP000284706"/>
    </source>
</evidence>
<proteinExistence type="inferred from homology"/>